<dbReference type="PROSITE" id="PS50022">
    <property type="entry name" value="FA58C_3"/>
    <property type="match status" value="1"/>
</dbReference>
<dbReference type="RefSeq" id="WP_154075503.1">
    <property type="nucleotide sequence ID" value="NZ_CP045929.1"/>
</dbReference>
<dbReference type="Pfam" id="PF11847">
    <property type="entry name" value="GT-C_AftD"/>
    <property type="match status" value="1"/>
</dbReference>
<evidence type="ECO:0000256" key="1">
    <source>
        <dbReference type="SAM" id="MobiDB-lite"/>
    </source>
</evidence>
<feature type="region of interest" description="Disordered" evidence="1">
    <location>
        <begin position="1"/>
        <end position="24"/>
    </location>
</feature>
<feature type="transmembrane region" description="Helical" evidence="2">
    <location>
        <begin position="195"/>
        <end position="221"/>
    </location>
</feature>
<reference evidence="5" key="1">
    <citation type="submission" date="2019-11" db="EMBL/GenBank/DDBJ databases">
        <title>The complete genome sequence of Saccharopolyspora sp. E2A.</title>
        <authorList>
            <person name="Zhang G."/>
        </authorList>
    </citation>
    <scope>NUCLEOTIDE SEQUENCE [LARGE SCALE GENOMIC DNA]</scope>
    <source>
        <strain evidence="5">E2A</strain>
    </source>
</reference>
<feature type="transmembrane region" description="Helical" evidence="2">
    <location>
        <begin position="335"/>
        <end position="353"/>
    </location>
</feature>
<dbReference type="KEGG" id="sace:GIY23_04505"/>
<proteinExistence type="predicted"/>
<dbReference type="EMBL" id="CP045929">
    <property type="protein sequence ID" value="QGK68900.1"/>
    <property type="molecule type" value="Genomic_DNA"/>
</dbReference>
<gene>
    <name evidence="4" type="ORF">GIY23_04505</name>
</gene>
<feature type="transmembrane region" description="Helical" evidence="2">
    <location>
        <begin position="300"/>
        <end position="323"/>
    </location>
</feature>
<evidence type="ECO:0000313" key="5">
    <source>
        <dbReference type="Proteomes" id="UP000371041"/>
    </source>
</evidence>
<keyword evidence="2" id="KW-1133">Transmembrane helix</keyword>
<feature type="transmembrane region" description="Helical" evidence="2">
    <location>
        <begin position="109"/>
        <end position="130"/>
    </location>
</feature>
<dbReference type="InterPro" id="IPR056997">
    <property type="entry name" value="CBM_AftD"/>
</dbReference>
<protein>
    <submittedName>
        <fullName evidence="4">DUF3367 domain-containing protein</fullName>
    </submittedName>
</protein>
<feature type="transmembrane region" description="Helical" evidence="2">
    <location>
        <begin position="142"/>
        <end position="175"/>
    </location>
</feature>
<keyword evidence="5" id="KW-1185">Reference proteome</keyword>
<sequence>MVTTGGGEHDRLPQRGGVDSTRTWPRRPTPALWVGAVLVLVSFLQAPGKITSETKLDLAMDPAGFLGRALHMWNPQATSGELQNQAYGYLFPMGPYFVALDAIGVPTWIAQRLWCAILLCLAFGGALLLARSLRIGTEPSRLVGAVAYALAPRMITEIGVVSAEMMPAAMLPWVMLPLVRAERIGSPRRAAGLSALAVLGMGGVNGAMVVMALVLPGLWLLTRRWTRGHVKLVAWWCVFVPVVSLWWILPLLLLGRYSLPFLDYIESAATTTGPLSLFQVLRGTDQWVAYIVQDGPWWPAGWAMINNPVLIVATGVVAALALWGLADSRLPERRFLVLAAITGLTFLAVGFVGELGSPFAETARELLDGPLAPLRNVHKFDPVLRLALALAFMHAVTVLGIERAPRTRWSGALWTAGAAALVVVAAAPAFLFMLRLEPGWDETPRHWQEAMSWVAERDEHARTLLVPSTGFGLYDWGRTIDEPAQPLASSPWAVRNQIPLGSEGNTRMMDAVDEVLAHGRGDPHLADMLARSGFRFLLLRNDIPREKTEAPPLSRMHEGLAASPGLRKVADFGPTVQPGTGESASVVDTTAPPVASVQIYEVESEVPRATATPLDEVTTVSGGPESLLPLMRSGQLDPRTPVVLTGDGGAGGERVVTDGLRDRERDMGRVRENLSATRTSEQPTRFDRGAQDLLPVRGEQHRTFAELRGITSVSASTAASYADSAGRVDPTHQPFAAVDGDPTTAWHSSSFSGPDGQWLEVDLPGPRDVDSVDLSFVEDLRVGWPASRIRITTDQGSIEHSVQRGGGTHSYPTRAGPTSKVRVTVLSLVVGRQDGNVGISELAVPGVEAERLLRVPSDTGALAAGPRPGFTFSRGPAPEFACQRDASGATRCDAGLAQEGEEPRGPQRLFSTDTDGTYQVGGTVLPAPGGVVPFAPQGLDVTASSQLGGDPAAGPFAAIDGDAATAWVPDVTDLDRSLRLSWDGPREISGMRLFVDNAHTAIRPNSVEIVTPEATYRSDVDAAGRVEFPPVTTDVMEIRITGFDGQDPVTGQPTNRHAGIGTLELTGAEDLLTPADPETPFTVPCGQGPPVTIDGVEHPTSVRGTIADVTGHRTLPLIPCDDLAEDVPIPAGEHEIRTAPSDAFVVQGLWLRPAEDGPRAEPAPSRPVEVTDWNETSRSLDLAPGPRSVLSVPENANQGWVARLDGERLEPTRVDGWQQAWVVPEGAGGEVTLDFEPNSRYRGGLLAGGFAALAVVGATFLPVRRRQQVSTAPSGGRMTFAAVAGLLAVLGGIPGVVALAAGLGLRWWRPSLSPWFALGGMAVATTIAFAGQVLGFGQEWANAGPSQAAALLAVGAVIGTCLDFSRRGSG</sequence>
<dbReference type="SUPFAM" id="SSF49785">
    <property type="entry name" value="Galactose-binding domain-like"/>
    <property type="match status" value="1"/>
</dbReference>
<feature type="transmembrane region" description="Helical" evidence="2">
    <location>
        <begin position="1315"/>
        <end position="1336"/>
    </location>
</feature>
<feature type="transmembrane region" description="Helical" evidence="2">
    <location>
        <begin position="31"/>
        <end position="48"/>
    </location>
</feature>
<organism evidence="4 5">
    <name type="scientific">Allosaccharopolyspora coralli</name>
    <dbReference type="NCBI Taxonomy" id="2665642"/>
    <lineage>
        <taxon>Bacteria</taxon>
        <taxon>Bacillati</taxon>
        <taxon>Actinomycetota</taxon>
        <taxon>Actinomycetes</taxon>
        <taxon>Pseudonocardiales</taxon>
        <taxon>Pseudonocardiaceae</taxon>
        <taxon>Allosaccharopolyspora</taxon>
    </lineage>
</organism>
<keyword evidence="2" id="KW-0812">Transmembrane</keyword>
<dbReference type="InterPro" id="IPR008979">
    <property type="entry name" value="Galactose-bd-like_sf"/>
</dbReference>
<feature type="transmembrane region" description="Helical" evidence="2">
    <location>
        <begin position="233"/>
        <end position="254"/>
    </location>
</feature>
<feature type="domain" description="F5/8 type C" evidence="3">
    <location>
        <begin position="703"/>
        <end position="774"/>
    </location>
</feature>
<evidence type="ECO:0000259" key="3">
    <source>
        <dbReference type="PROSITE" id="PS50022"/>
    </source>
</evidence>
<feature type="transmembrane region" description="Helical" evidence="2">
    <location>
        <begin position="413"/>
        <end position="434"/>
    </location>
</feature>
<name>A0A5Q3Q4Z2_9PSEU</name>
<feature type="transmembrane region" description="Helical" evidence="2">
    <location>
        <begin position="1241"/>
        <end position="1261"/>
    </location>
</feature>
<feature type="transmembrane region" description="Helical" evidence="2">
    <location>
        <begin position="383"/>
        <end position="401"/>
    </location>
</feature>
<dbReference type="Proteomes" id="UP000371041">
    <property type="component" value="Chromosome"/>
</dbReference>
<evidence type="ECO:0000256" key="2">
    <source>
        <dbReference type="SAM" id="Phobius"/>
    </source>
</evidence>
<dbReference type="Pfam" id="PF24607">
    <property type="entry name" value="CBM_AftD"/>
    <property type="match status" value="1"/>
</dbReference>
<dbReference type="Gene3D" id="2.60.120.260">
    <property type="entry name" value="Galactose-binding domain-like"/>
    <property type="match status" value="1"/>
</dbReference>
<dbReference type="Pfam" id="PF00754">
    <property type="entry name" value="F5_F8_type_C"/>
    <property type="match status" value="1"/>
</dbReference>
<evidence type="ECO:0000313" key="4">
    <source>
        <dbReference type="EMBL" id="QGK68900.1"/>
    </source>
</evidence>
<dbReference type="InterPro" id="IPR000421">
    <property type="entry name" value="FA58C"/>
</dbReference>
<feature type="region of interest" description="Disordered" evidence="1">
    <location>
        <begin position="797"/>
        <end position="816"/>
    </location>
</feature>
<feature type="transmembrane region" description="Helical" evidence="2">
    <location>
        <begin position="1281"/>
        <end position="1303"/>
    </location>
</feature>
<keyword evidence="2" id="KW-0472">Membrane</keyword>
<accession>A0A5Q3Q4Z2</accession>
<feature type="region of interest" description="Disordered" evidence="1">
    <location>
        <begin position="630"/>
        <end position="653"/>
    </location>
</feature>
<dbReference type="GO" id="GO:0016740">
    <property type="term" value="F:transferase activity"/>
    <property type="evidence" value="ECO:0007669"/>
    <property type="project" value="InterPro"/>
</dbReference>
<dbReference type="InterPro" id="IPR021798">
    <property type="entry name" value="AftD_N"/>
</dbReference>